<dbReference type="AlphaFoldDB" id="A0A1E4TJC8"/>
<keyword evidence="2 6" id="KW-0689">Ribosomal protein</keyword>
<evidence type="ECO:0000256" key="3">
    <source>
        <dbReference type="ARBA" id="ARBA00023274"/>
    </source>
</evidence>
<evidence type="ECO:0000256" key="4">
    <source>
        <dbReference type="ARBA" id="ARBA00035235"/>
    </source>
</evidence>
<dbReference type="OrthoDB" id="10250488at2759"/>
<dbReference type="Gene3D" id="3.30.720.90">
    <property type="match status" value="1"/>
</dbReference>
<dbReference type="InterPro" id="IPR038464">
    <property type="entry name" value="Ribosomal_eL38_sf"/>
</dbReference>
<dbReference type="InterPro" id="IPR002675">
    <property type="entry name" value="Ribosomal_eL38"/>
</dbReference>
<dbReference type="Pfam" id="PF01781">
    <property type="entry name" value="Ribosomal_L38e"/>
    <property type="match status" value="1"/>
</dbReference>
<reference evidence="8" key="1">
    <citation type="submission" date="2016-02" db="EMBL/GenBank/DDBJ databases">
        <title>Comparative genomics of biotechnologically important yeasts.</title>
        <authorList>
            <consortium name="DOE Joint Genome Institute"/>
            <person name="Riley R."/>
            <person name="Haridas S."/>
            <person name="Wolfe K.H."/>
            <person name="Lopes M.R."/>
            <person name="Hittinger C.T."/>
            <person name="Goker M."/>
            <person name="Salamov A."/>
            <person name="Wisecaver J."/>
            <person name="Long T.M."/>
            <person name="Aerts A.L."/>
            <person name="Barry K."/>
            <person name="Choi C."/>
            <person name="Clum A."/>
            <person name="Coughlan A.Y."/>
            <person name="Deshpande S."/>
            <person name="Douglass A.P."/>
            <person name="Hanson S.J."/>
            <person name="Klenk H.-P."/>
            <person name="Labutti K."/>
            <person name="Lapidus A."/>
            <person name="Lindquist E."/>
            <person name="Lipzen A."/>
            <person name="Meier-Kolthoff J.P."/>
            <person name="Ohm R.A."/>
            <person name="Otillar R.P."/>
            <person name="Pangilinan J."/>
            <person name="Peng Y."/>
            <person name="Rokas A."/>
            <person name="Rosa C.A."/>
            <person name="Scheuner C."/>
            <person name="Sibirny A.A."/>
            <person name="Slot J.C."/>
            <person name="Stielow J.B."/>
            <person name="Sun H."/>
            <person name="Kurtzman C.P."/>
            <person name="Blackwell M."/>
            <person name="Jeffries T.W."/>
            <person name="Grigoriev I.V."/>
        </authorList>
    </citation>
    <scope>NUCLEOTIDE SEQUENCE [LARGE SCALE GENOMIC DNA]</scope>
    <source>
        <strain evidence="8">NRRL Y-17796</strain>
    </source>
</reference>
<dbReference type="GO" id="GO:0006412">
    <property type="term" value="P:translation"/>
    <property type="evidence" value="ECO:0007669"/>
    <property type="project" value="InterPro"/>
</dbReference>
<evidence type="ECO:0000313" key="8">
    <source>
        <dbReference type="Proteomes" id="UP000095023"/>
    </source>
</evidence>
<dbReference type="GO" id="GO:0003735">
    <property type="term" value="F:structural constituent of ribosome"/>
    <property type="evidence" value="ECO:0007669"/>
    <property type="project" value="InterPro"/>
</dbReference>
<dbReference type="GO" id="GO:0022625">
    <property type="term" value="C:cytosolic large ribosomal subunit"/>
    <property type="evidence" value="ECO:0007669"/>
    <property type="project" value="EnsemblFungi"/>
</dbReference>
<evidence type="ECO:0000256" key="1">
    <source>
        <dbReference type="ARBA" id="ARBA00007803"/>
    </source>
</evidence>
<evidence type="ECO:0000256" key="6">
    <source>
        <dbReference type="RuleBase" id="RU003445"/>
    </source>
</evidence>
<protein>
    <recommendedName>
        <fullName evidence="4">Large ribosomal subunit protein eL38</fullName>
    </recommendedName>
    <alternativeName>
        <fullName evidence="5">60S ribosomal protein L38</fullName>
    </alternativeName>
</protein>
<keyword evidence="8" id="KW-1185">Reference proteome</keyword>
<evidence type="ECO:0000256" key="2">
    <source>
        <dbReference type="ARBA" id="ARBA00022980"/>
    </source>
</evidence>
<dbReference type="FunFam" id="3.30.720.90:FF:000002">
    <property type="entry name" value="60S ribosomal proteins L38"/>
    <property type="match status" value="1"/>
</dbReference>
<comment type="similarity">
    <text evidence="1 6">Belongs to the eukaryotic ribosomal protein eL38 family.</text>
</comment>
<organism evidence="7 8">
    <name type="scientific">Tortispora caseinolytica NRRL Y-17796</name>
    <dbReference type="NCBI Taxonomy" id="767744"/>
    <lineage>
        <taxon>Eukaryota</taxon>
        <taxon>Fungi</taxon>
        <taxon>Dikarya</taxon>
        <taxon>Ascomycota</taxon>
        <taxon>Saccharomycotina</taxon>
        <taxon>Trigonopsidomycetes</taxon>
        <taxon>Trigonopsidales</taxon>
        <taxon>Trigonopsidaceae</taxon>
        <taxon>Tortispora</taxon>
    </lineage>
</organism>
<keyword evidence="3 6" id="KW-0687">Ribonucleoprotein</keyword>
<sequence length="73" mass="8291">MARELKSIKEFLEHALRKDATEARIKKNGSQTKFKVRCKRHLYTVVVNDQQKATKLTQSLPPGLNVKTVPASN</sequence>
<dbReference type="Proteomes" id="UP000095023">
    <property type="component" value="Unassembled WGS sequence"/>
</dbReference>
<dbReference type="PANTHER" id="PTHR10965">
    <property type="entry name" value="60S RIBOSOMAL PROTEIN L38"/>
    <property type="match status" value="1"/>
</dbReference>
<dbReference type="GO" id="GO:0022618">
    <property type="term" value="P:protein-RNA complex assembly"/>
    <property type="evidence" value="ECO:0007669"/>
    <property type="project" value="TreeGrafter"/>
</dbReference>
<evidence type="ECO:0000256" key="5">
    <source>
        <dbReference type="ARBA" id="ARBA00035338"/>
    </source>
</evidence>
<evidence type="ECO:0000313" key="7">
    <source>
        <dbReference type="EMBL" id="ODV91884.1"/>
    </source>
</evidence>
<gene>
    <name evidence="7" type="ORF">CANCADRAFT_78652</name>
</gene>
<accession>A0A1E4TJC8</accession>
<dbReference type="EMBL" id="KV453841">
    <property type="protein sequence ID" value="ODV91884.1"/>
    <property type="molecule type" value="Genomic_DNA"/>
</dbReference>
<name>A0A1E4TJC8_9ASCO</name>
<dbReference type="PANTHER" id="PTHR10965:SF0">
    <property type="entry name" value="LARGE RIBOSOMAL SUBUNIT PROTEIN EL38"/>
    <property type="match status" value="1"/>
</dbReference>
<proteinExistence type="inferred from homology"/>